<dbReference type="PANTHER" id="PTHR43227:SF11">
    <property type="entry name" value="BLL4140 PROTEIN"/>
    <property type="match status" value="1"/>
</dbReference>
<reference evidence="9 10" key="1">
    <citation type="submission" date="2023-02" db="EMBL/GenBank/DDBJ databases">
        <authorList>
            <person name="Mo P."/>
        </authorList>
    </citation>
    <scope>NUCLEOTIDE SEQUENCE [LARGE SCALE GENOMIC DNA]</scope>
    <source>
        <strain evidence="9 10">HUAS 3</strain>
    </source>
</reference>
<sequence length="314" mass="33727">MSTVPVPTQAKPERAPTRSGVRRGALAMLIPVVLLALVLGVYPIGRGIWLGFTNERTGGVYGVARTRFVGLDNFVSIFGDAAFVQGLTLMLVIAAVVVVTTYTLAYLQAMLLNQEFPFRRVVRTIVLLPMAVAPVVVGQVFRYLYDPSTGSVNGLLTSLGLVREPEFLPSSSLKWFWIAIPAVWMALPVATLFLLAAIQNVPDELLEAATLDGAGPLGRFRYVTFPATRGALAAILPLSFAAQMLAFELFFALFGGQLGSVSSAGLLVPSVYGYYDLTRGLPGRAAATGTVILAVILIAFLVSRYISLREERKG</sequence>
<evidence type="ECO:0000256" key="2">
    <source>
        <dbReference type="ARBA" id="ARBA00022448"/>
    </source>
</evidence>
<evidence type="ECO:0000256" key="5">
    <source>
        <dbReference type="ARBA" id="ARBA00022989"/>
    </source>
</evidence>
<dbReference type="PROSITE" id="PS50928">
    <property type="entry name" value="ABC_TM1"/>
    <property type="match status" value="1"/>
</dbReference>
<dbReference type="InterPro" id="IPR050809">
    <property type="entry name" value="UgpAE/MalFG_permease"/>
</dbReference>
<evidence type="ECO:0000256" key="3">
    <source>
        <dbReference type="ARBA" id="ARBA00022475"/>
    </source>
</evidence>
<organism evidence="9 10">
    <name type="scientific">Micromonospora cathayae</name>
    <dbReference type="NCBI Taxonomy" id="3028804"/>
    <lineage>
        <taxon>Bacteria</taxon>
        <taxon>Bacillati</taxon>
        <taxon>Actinomycetota</taxon>
        <taxon>Actinomycetes</taxon>
        <taxon>Micromonosporales</taxon>
        <taxon>Micromonosporaceae</taxon>
        <taxon>Micromonospora</taxon>
    </lineage>
</organism>
<protein>
    <submittedName>
        <fullName evidence="9">Sugar ABC transporter permease</fullName>
    </submittedName>
</protein>
<dbReference type="PANTHER" id="PTHR43227">
    <property type="entry name" value="BLL4140 PROTEIN"/>
    <property type="match status" value="1"/>
</dbReference>
<comment type="similarity">
    <text evidence="7">Belongs to the binding-protein-dependent transport system permease family.</text>
</comment>
<proteinExistence type="inferred from homology"/>
<feature type="transmembrane region" description="Helical" evidence="7">
    <location>
        <begin position="125"/>
        <end position="145"/>
    </location>
</feature>
<name>A0ABY7ZNZ2_9ACTN</name>
<keyword evidence="10" id="KW-1185">Reference proteome</keyword>
<evidence type="ECO:0000313" key="9">
    <source>
        <dbReference type="EMBL" id="WDZ83783.1"/>
    </source>
</evidence>
<feature type="transmembrane region" description="Helical" evidence="7">
    <location>
        <begin position="285"/>
        <end position="306"/>
    </location>
</feature>
<evidence type="ECO:0000256" key="4">
    <source>
        <dbReference type="ARBA" id="ARBA00022692"/>
    </source>
</evidence>
<keyword evidence="5 7" id="KW-1133">Transmembrane helix</keyword>
<dbReference type="SUPFAM" id="SSF161098">
    <property type="entry name" value="MetI-like"/>
    <property type="match status" value="1"/>
</dbReference>
<feature type="transmembrane region" description="Helical" evidence="7">
    <location>
        <begin position="82"/>
        <end position="105"/>
    </location>
</feature>
<keyword evidence="3" id="KW-1003">Cell membrane</keyword>
<dbReference type="Proteomes" id="UP001219605">
    <property type="component" value="Chromosome"/>
</dbReference>
<dbReference type="CDD" id="cd06261">
    <property type="entry name" value="TM_PBP2"/>
    <property type="match status" value="1"/>
</dbReference>
<keyword evidence="4 7" id="KW-0812">Transmembrane</keyword>
<dbReference type="EMBL" id="CP118615">
    <property type="protein sequence ID" value="WDZ83783.1"/>
    <property type="molecule type" value="Genomic_DNA"/>
</dbReference>
<feature type="transmembrane region" description="Helical" evidence="7">
    <location>
        <begin position="24"/>
        <end position="44"/>
    </location>
</feature>
<dbReference type="Pfam" id="PF00528">
    <property type="entry name" value="BPD_transp_1"/>
    <property type="match status" value="1"/>
</dbReference>
<evidence type="ECO:0000256" key="7">
    <source>
        <dbReference type="RuleBase" id="RU363032"/>
    </source>
</evidence>
<accession>A0ABY7ZNZ2</accession>
<gene>
    <name evidence="9" type="ORF">PVK37_25470</name>
</gene>
<dbReference type="RefSeq" id="WP_275030341.1">
    <property type="nucleotide sequence ID" value="NZ_CP118615.1"/>
</dbReference>
<evidence type="ECO:0000256" key="6">
    <source>
        <dbReference type="ARBA" id="ARBA00023136"/>
    </source>
</evidence>
<feature type="transmembrane region" description="Helical" evidence="7">
    <location>
        <begin position="175"/>
        <end position="198"/>
    </location>
</feature>
<evidence type="ECO:0000259" key="8">
    <source>
        <dbReference type="PROSITE" id="PS50928"/>
    </source>
</evidence>
<feature type="domain" description="ABC transmembrane type-1" evidence="8">
    <location>
        <begin position="87"/>
        <end position="303"/>
    </location>
</feature>
<dbReference type="InterPro" id="IPR035906">
    <property type="entry name" value="MetI-like_sf"/>
</dbReference>
<keyword evidence="2 7" id="KW-0813">Transport</keyword>
<keyword evidence="6 7" id="KW-0472">Membrane</keyword>
<dbReference type="Gene3D" id="1.10.3720.10">
    <property type="entry name" value="MetI-like"/>
    <property type="match status" value="1"/>
</dbReference>
<dbReference type="InterPro" id="IPR000515">
    <property type="entry name" value="MetI-like"/>
</dbReference>
<evidence type="ECO:0000313" key="10">
    <source>
        <dbReference type="Proteomes" id="UP001219605"/>
    </source>
</evidence>
<comment type="subcellular location">
    <subcellularLocation>
        <location evidence="1 7">Cell membrane</location>
        <topology evidence="1 7">Multi-pass membrane protein</topology>
    </subcellularLocation>
</comment>
<evidence type="ECO:0000256" key="1">
    <source>
        <dbReference type="ARBA" id="ARBA00004651"/>
    </source>
</evidence>